<keyword evidence="5" id="KW-1185">Reference proteome</keyword>
<dbReference type="SUPFAM" id="SSF55797">
    <property type="entry name" value="PR-1-like"/>
    <property type="match status" value="1"/>
</dbReference>
<organism evidence="4 5">
    <name type="scientific">Fibrella forsythiae</name>
    <dbReference type="NCBI Taxonomy" id="2817061"/>
    <lineage>
        <taxon>Bacteria</taxon>
        <taxon>Pseudomonadati</taxon>
        <taxon>Bacteroidota</taxon>
        <taxon>Cytophagia</taxon>
        <taxon>Cytophagales</taxon>
        <taxon>Spirosomataceae</taxon>
        <taxon>Fibrella</taxon>
    </lineage>
</organism>
<accession>A0ABS3JR18</accession>
<dbReference type="RefSeq" id="WP_207332407.1">
    <property type="nucleotide sequence ID" value="NZ_JAFMYW010000011.1"/>
</dbReference>
<comment type="caution">
    <text evidence="4">The sequence shown here is derived from an EMBL/GenBank/DDBJ whole genome shotgun (WGS) entry which is preliminary data.</text>
</comment>
<dbReference type="Pfam" id="PF00188">
    <property type="entry name" value="CAP"/>
    <property type="match status" value="1"/>
</dbReference>
<dbReference type="NCBIfam" id="TIGR04183">
    <property type="entry name" value="Por_Secre_tail"/>
    <property type="match status" value="1"/>
</dbReference>
<feature type="domain" description="SCP" evidence="2">
    <location>
        <begin position="127"/>
        <end position="219"/>
    </location>
</feature>
<sequence length="479" mass="51374">MIRLDTCADRFVLIALGLLIALSAAAQSPSNLTANAPWDEDAGTAGQQITFSGTTAIQNAFTNARRQEEIQLGLPTNVLGNLVLPSGWSGYTNNEKAYTLLNAERTARAGITYASGTVLGLPFEASDVNLGAIAQAHANYLKTNNLFTHTGAGGTTPFDRIKAVYPQTTPACSEFLSRAENIAIFGSSGSSGNPMIIERAVYNWIYDDASSSWGHREACLLQDKDLANNNSLYGFKNNYGSSGSEGFVNIATAGATDGSYPYFGAGFPSVDVVVLMIMDPVSSANATANGCTYNLSSPPLPVELLSFKVSLTPSSQVRIDWETASELNSSRFTIERSRDLINIDDVADVDASGTMQGRKSYVAYDKAPLSGVSYYRIKQIDRDGQSEVFRWLPITYIPDNFVAVFPNPGAGDYIRVELAASEPASVRLFDLLGRNITVTSHQTEPAKLTVQPASVLPAGSYLLSINQNGVSVVKHIVVR</sequence>
<evidence type="ECO:0000313" key="5">
    <source>
        <dbReference type="Proteomes" id="UP000664628"/>
    </source>
</evidence>
<gene>
    <name evidence="4" type="ORF">J2I46_28010</name>
</gene>
<dbReference type="Pfam" id="PF18962">
    <property type="entry name" value="Por_Secre_tail"/>
    <property type="match status" value="1"/>
</dbReference>
<dbReference type="InterPro" id="IPR026444">
    <property type="entry name" value="Secre_tail"/>
</dbReference>
<dbReference type="Gene3D" id="3.40.33.10">
    <property type="entry name" value="CAP"/>
    <property type="match status" value="1"/>
</dbReference>
<proteinExistence type="predicted"/>
<feature type="chain" id="PRO_5045166870" evidence="1">
    <location>
        <begin position="27"/>
        <end position="479"/>
    </location>
</feature>
<dbReference type="InterPro" id="IPR014044">
    <property type="entry name" value="CAP_dom"/>
</dbReference>
<evidence type="ECO:0000256" key="1">
    <source>
        <dbReference type="SAM" id="SignalP"/>
    </source>
</evidence>
<evidence type="ECO:0000313" key="4">
    <source>
        <dbReference type="EMBL" id="MBO0952461.1"/>
    </source>
</evidence>
<dbReference type="InterPro" id="IPR035940">
    <property type="entry name" value="CAP_sf"/>
</dbReference>
<reference evidence="4 5" key="1">
    <citation type="submission" date="2021-03" db="EMBL/GenBank/DDBJ databases">
        <title>Fibrella sp. HMF5405 genome sequencing and assembly.</title>
        <authorList>
            <person name="Kang H."/>
            <person name="Kim H."/>
            <person name="Bae S."/>
            <person name="Joh K."/>
        </authorList>
    </citation>
    <scope>NUCLEOTIDE SEQUENCE [LARGE SCALE GENOMIC DNA]</scope>
    <source>
        <strain evidence="4 5">HMF5405</strain>
    </source>
</reference>
<name>A0ABS3JR18_9BACT</name>
<feature type="domain" description="Secretion system C-terminal sorting" evidence="3">
    <location>
        <begin position="404"/>
        <end position="478"/>
    </location>
</feature>
<feature type="signal peptide" evidence="1">
    <location>
        <begin position="1"/>
        <end position="26"/>
    </location>
</feature>
<protein>
    <submittedName>
        <fullName evidence="4">T9SS type A sorting domain-containing protein</fullName>
    </submittedName>
</protein>
<evidence type="ECO:0000259" key="2">
    <source>
        <dbReference type="Pfam" id="PF00188"/>
    </source>
</evidence>
<keyword evidence="1" id="KW-0732">Signal</keyword>
<evidence type="ECO:0000259" key="3">
    <source>
        <dbReference type="Pfam" id="PF18962"/>
    </source>
</evidence>
<dbReference type="EMBL" id="JAFMYW010000011">
    <property type="protein sequence ID" value="MBO0952461.1"/>
    <property type="molecule type" value="Genomic_DNA"/>
</dbReference>
<dbReference type="Proteomes" id="UP000664628">
    <property type="component" value="Unassembled WGS sequence"/>
</dbReference>